<reference evidence="8 9" key="1">
    <citation type="journal article" date="2017" name="Int. J. Parasitol.">
        <title>The genome of the protozoan parasite Cystoisospora suis and a reverse vaccinology approach to identify vaccine candidates.</title>
        <authorList>
            <person name="Palmieri N."/>
            <person name="Shrestha A."/>
            <person name="Ruttkowski B."/>
            <person name="Beck T."/>
            <person name="Vogl C."/>
            <person name="Tomley F."/>
            <person name="Blake D.P."/>
            <person name="Joachim A."/>
        </authorList>
    </citation>
    <scope>NUCLEOTIDE SEQUENCE [LARGE SCALE GENOMIC DNA]</scope>
    <source>
        <strain evidence="8 9">Wien I</strain>
    </source>
</reference>
<sequence length="145" mass="16343">MSSSEDEDSFSSPSPSPSQQKENKKKAANTKTIEQRYQKKSQLEHILLRPDTYIGSTEVHTQQLWVMEDAEGSEQSPSMTFKTINYVPGLYKIVDEILVNAADVKAREGEEKKDKPIKPGARRMSAIKIDINSQTGRISIWNDGE</sequence>
<dbReference type="EMBL" id="MIGC01004355">
    <property type="protein sequence ID" value="PHJ18177.1"/>
    <property type="molecule type" value="Genomic_DNA"/>
</dbReference>
<dbReference type="PANTHER" id="PTHR10169">
    <property type="entry name" value="DNA TOPOISOMERASE/GYRASE"/>
    <property type="match status" value="1"/>
</dbReference>
<protein>
    <recommendedName>
        <fullName evidence="3">DNA topoisomerase (ATP-hydrolyzing)</fullName>
        <ecNumber evidence="3">5.6.2.2</ecNumber>
    </recommendedName>
</protein>
<dbReference type="GO" id="GO:0000712">
    <property type="term" value="P:resolution of meiotic recombination intermediates"/>
    <property type="evidence" value="ECO:0007669"/>
    <property type="project" value="TreeGrafter"/>
</dbReference>
<feature type="non-terminal residue" evidence="8">
    <location>
        <position position="145"/>
    </location>
</feature>
<dbReference type="PANTHER" id="PTHR10169:SF38">
    <property type="entry name" value="DNA TOPOISOMERASE 2"/>
    <property type="match status" value="1"/>
</dbReference>
<dbReference type="GO" id="GO:0003677">
    <property type="term" value="F:DNA binding"/>
    <property type="evidence" value="ECO:0007669"/>
    <property type="project" value="UniProtKB-KW"/>
</dbReference>
<dbReference type="VEuPathDB" id="ToxoDB:CSUI_007998"/>
<dbReference type="AlphaFoldDB" id="A0A2C6KKU2"/>
<comment type="caution">
    <text evidence="8">The sequence shown here is derived from an EMBL/GenBank/DDBJ whole genome shotgun (WGS) entry which is preliminary data.</text>
</comment>
<feature type="region of interest" description="Disordered" evidence="7">
    <location>
        <begin position="1"/>
        <end position="41"/>
    </location>
</feature>
<comment type="cofactor">
    <cofactor evidence="2">
        <name>Mg(2+)</name>
        <dbReference type="ChEBI" id="CHEBI:18420"/>
    </cofactor>
</comment>
<evidence type="ECO:0000256" key="2">
    <source>
        <dbReference type="ARBA" id="ARBA00001946"/>
    </source>
</evidence>
<accession>A0A2C6KKU2</accession>
<dbReference type="RefSeq" id="XP_067919886.1">
    <property type="nucleotide sequence ID" value="XM_068068138.1"/>
</dbReference>
<keyword evidence="6 8" id="KW-0413">Isomerase</keyword>
<dbReference type="SUPFAM" id="SSF55874">
    <property type="entry name" value="ATPase domain of HSP90 chaperone/DNA topoisomerase II/histidine kinase"/>
    <property type="match status" value="1"/>
</dbReference>
<dbReference type="Gene3D" id="3.30.565.10">
    <property type="entry name" value="Histidine kinase-like ATPase, C-terminal domain"/>
    <property type="match status" value="1"/>
</dbReference>
<evidence type="ECO:0000256" key="5">
    <source>
        <dbReference type="ARBA" id="ARBA00023125"/>
    </source>
</evidence>
<evidence type="ECO:0000256" key="1">
    <source>
        <dbReference type="ARBA" id="ARBA00000185"/>
    </source>
</evidence>
<feature type="compositionally biased region" description="Low complexity" evidence="7">
    <location>
        <begin position="10"/>
        <end position="20"/>
    </location>
</feature>
<feature type="compositionally biased region" description="Basic and acidic residues" evidence="7">
    <location>
        <begin position="106"/>
        <end position="117"/>
    </location>
</feature>
<evidence type="ECO:0000256" key="3">
    <source>
        <dbReference type="ARBA" id="ARBA00012895"/>
    </source>
</evidence>
<dbReference type="EC" id="5.6.2.2" evidence="3"/>
<dbReference type="OrthoDB" id="276498at2759"/>
<keyword evidence="4" id="KW-0799">Topoisomerase</keyword>
<gene>
    <name evidence="8" type="ORF">CSUI_007998</name>
</gene>
<dbReference type="GO" id="GO:0003918">
    <property type="term" value="F:DNA topoisomerase type II (double strand cut, ATP-hydrolyzing) activity"/>
    <property type="evidence" value="ECO:0007669"/>
    <property type="project" value="UniProtKB-EC"/>
</dbReference>
<comment type="catalytic activity">
    <reaction evidence="1">
        <text>ATP-dependent breakage, passage and rejoining of double-stranded DNA.</text>
        <dbReference type="EC" id="5.6.2.2"/>
    </reaction>
</comment>
<evidence type="ECO:0000256" key="4">
    <source>
        <dbReference type="ARBA" id="ARBA00023029"/>
    </source>
</evidence>
<evidence type="ECO:0000256" key="7">
    <source>
        <dbReference type="SAM" id="MobiDB-lite"/>
    </source>
</evidence>
<dbReference type="Proteomes" id="UP000221165">
    <property type="component" value="Unassembled WGS sequence"/>
</dbReference>
<evidence type="ECO:0000313" key="8">
    <source>
        <dbReference type="EMBL" id="PHJ18177.1"/>
    </source>
</evidence>
<evidence type="ECO:0000313" key="9">
    <source>
        <dbReference type="Proteomes" id="UP000221165"/>
    </source>
</evidence>
<dbReference type="GO" id="GO:0005634">
    <property type="term" value="C:nucleus"/>
    <property type="evidence" value="ECO:0007669"/>
    <property type="project" value="TreeGrafter"/>
</dbReference>
<name>A0A2C6KKU2_9APIC</name>
<keyword evidence="9" id="KW-1185">Reference proteome</keyword>
<proteinExistence type="predicted"/>
<evidence type="ECO:0000256" key="6">
    <source>
        <dbReference type="ARBA" id="ARBA00023235"/>
    </source>
</evidence>
<feature type="region of interest" description="Disordered" evidence="7">
    <location>
        <begin position="106"/>
        <end position="125"/>
    </location>
</feature>
<dbReference type="GO" id="GO:0000819">
    <property type="term" value="P:sister chromatid segregation"/>
    <property type="evidence" value="ECO:0007669"/>
    <property type="project" value="TreeGrafter"/>
</dbReference>
<dbReference type="InterPro" id="IPR036890">
    <property type="entry name" value="HATPase_C_sf"/>
</dbReference>
<dbReference type="InterPro" id="IPR050634">
    <property type="entry name" value="DNA_Topoisomerase_II"/>
</dbReference>
<dbReference type="GeneID" id="94431349"/>
<organism evidence="8 9">
    <name type="scientific">Cystoisospora suis</name>
    <dbReference type="NCBI Taxonomy" id="483139"/>
    <lineage>
        <taxon>Eukaryota</taxon>
        <taxon>Sar</taxon>
        <taxon>Alveolata</taxon>
        <taxon>Apicomplexa</taxon>
        <taxon>Conoidasida</taxon>
        <taxon>Coccidia</taxon>
        <taxon>Eucoccidiorida</taxon>
        <taxon>Eimeriorina</taxon>
        <taxon>Sarcocystidae</taxon>
        <taxon>Cystoisospora</taxon>
    </lineage>
</organism>
<keyword evidence="5" id="KW-0238">DNA-binding</keyword>